<comment type="caution">
    <text evidence="1">The sequence shown here is derived from an EMBL/GenBank/DDBJ whole genome shotgun (WGS) entry which is preliminary data.</text>
</comment>
<dbReference type="AlphaFoldDB" id="A0A261UUP2"/>
<gene>
    <name evidence="1" type="ORF">CAL20_02935</name>
</gene>
<name>A0A261UUP2_9BORD</name>
<protein>
    <recommendedName>
        <fullName evidence="3">NlpC/P60 domain-containing protein</fullName>
    </recommendedName>
</protein>
<reference evidence="1 2" key="1">
    <citation type="submission" date="2017-05" db="EMBL/GenBank/DDBJ databases">
        <title>Complete and WGS of Bordetella genogroups.</title>
        <authorList>
            <person name="Spilker T."/>
            <person name="LiPuma J."/>
        </authorList>
    </citation>
    <scope>NUCLEOTIDE SEQUENCE [LARGE SCALE GENOMIC DNA]</scope>
    <source>
        <strain evidence="1 2">AU9919</strain>
    </source>
</reference>
<dbReference type="Proteomes" id="UP000216885">
    <property type="component" value="Unassembled WGS sequence"/>
</dbReference>
<organism evidence="1 2">
    <name type="scientific">Bordetella genomosp. 4</name>
    <dbReference type="NCBI Taxonomy" id="463044"/>
    <lineage>
        <taxon>Bacteria</taxon>
        <taxon>Pseudomonadati</taxon>
        <taxon>Pseudomonadota</taxon>
        <taxon>Betaproteobacteria</taxon>
        <taxon>Burkholderiales</taxon>
        <taxon>Alcaligenaceae</taxon>
        <taxon>Bordetella</taxon>
    </lineage>
</organism>
<sequence>MINRYLLTRYVAGGRGPHEYDCWGMARDARAELFNKPLLPSCPAAKPGALQEITLACGEVAGAYGLRPAPRIPGAIATAWRAGLCVHVGLVVEADNMQWILETDIGTGPCLTRPSKFEERYTKVVYYAD</sequence>
<accession>A0A261UUP2</accession>
<keyword evidence="2" id="KW-1185">Reference proteome</keyword>
<evidence type="ECO:0000313" key="1">
    <source>
        <dbReference type="EMBL" id="OZI64623.1"/>
    </source>
</evidence>
<evidence type="ECO:0008006" key="3">
    <source>
        <dbReference type="Google" id="ProtNLM"/>
    </source>
</evidence>
<proteinExistence type="predicted"/>
<dbReference type="EMBL" id="NEVQ01000003">
    <property type="protein sequence ID" value="OZI64623.1"/>
    <property type="molecule type" value="Genomic_DNA"/>
</dbReference>
<evidence type="ECO:0000313" key="2">
    <source>
        <dbReference type="Proteomes" id="UP000216885"/>
    </source>
</evidence>